<dbReference type="RefSeq" id="XP_019011217.1">
    <property type="nucleotide sequence ID" value="XM_019156259.1"/>
</dbReference>
<name>A0A1B9I3E7_9TREE</name>
<gene>
    <name evidence="1" type="ORF">I206_04529</name>
    <name evidence="2" type="ORF">I206_103898</name>
</gene>
<dbReference type="GeneID" id="30172898"/>
<dbReference type="AlphaFoldDB" id="A0A1B9I3E7"/>
<evidence type="ECO:0000313" key="3">
    <source>
        <dbReference type="Proteomes" id="UP000094020"/>
    </source>
</evidence>
<dbReference type="EMBL" id="CP144523">
    <property type="protein sequence ID" value="WWC69954.1"/>
    <property type="molecule type" value="Genomic_DNA"/>
</dbReference>
<dbReference type="PANTHER" id="PTHR39150">
    <property type="entry name" value="54S RIBOSOMAL PROTEIN L28, MITOCHONDRIAL"/>
    <property type="match status" value="1"/>
</dbReference>
<dbReference type="GO" id="GO:0005739">
    <property type="term" value="C:mitochondrion"/>
    <property type="evidence" value="ECO:0007669"/>
    <property type="project" value="GOC"/>
</dbReference>
<dbReference type="Gene3D" id="6.10.250.3440">
    <property type="match status" value="1"/>
</dbReference>
<dbReference type="OrthoDB" id="2098203at2759"/>
<evidence type="ECO:0000313" key="2">
    <source>
        <dbReference type="EMBL" id="WWC69954.1"/>
    </source>
</evidence>
<dbReference type="KEGG" id="kpin:30172898"/>
<dbReference type="STRING" id="1296096.A0A1B9I3E7"/>
<evidence type="ECO:0000313" key="1">
    <source>
        <dbReference type="EMBL" id="OCF49998.1"/>
    </source>
</evidence>
<dbReference type="GO" id="GO:0003735">
    <property type="term" value="F:structural constituent of ribosome"/>
    <property type="evidence" value="ECO:0007669"/>
    <property type="project" value="InterPro"/>
</dbReference>
<dbReference type="InterPro" id="IPR042831">
    <property type="entry name" value="Ribosomal_mL40_fung"/>
</dbReference>
<dbReference type="PANTHER" id="PTHR39150:SF1">
    <property type="entry name" value="LARGE RIBOSOMAL SUBUNIT PROTEIN ML40"/>
    <property type="match status" value="1"/>
</dbReference>
<organism evidence="1">
    <name type="scientific">Kwoniella pini CBS 10737</name>
    <dbReference type="NCBI Taxonomy" id="1296096"/>
    <lineage>
        <taxon>Eukaryota</taxon>
        <taxon>Fungi</taxon>
        <taxon>Dikarya</taxon>
        <taxon>Basidiomycota</taxon>
        <taxon>Agaricomycotina</taxon>
        <taxon>Tremellomycetes</taxon>
        <taxon>Tremellales</taxon>
        <taxon>Cryptococcaceae</taxon>
        <taxon>Kwoniella</taxon>
    </lineage>
</organism>
<reference evidence="1" key="1">
    <citation type="submission" date="2013-07" db="EMBL/GenBank/DDBJ databases">
        <title>The Genome Sequence of Cryptococcus pinus CBS10737.</title>
        <authorList>
            <consortium name="The Broad Institute Genome Sequencing Platform"/>
            <person name="Cuomo C."/>
            <person name="Litvintseva A."/>
            <person name="Chen Y."/>
            <person name="Heitman J."/>
            <person name="Sun S."/>
            <person name="Springer D."/>
            <person name="Dromer F."/>
            <person name="Young S.K."/>
            <person name="Zeng Q."/>
            <person name="Gargeya S."/>
            <person name="Fitzgerald M."/>
            <person name="Abouelleil A."/>
            <person name="Alvarado L."/>
            <person name="Berlin A.M."/>
            <person name="Chapman S.B."/>
            <person name="Dewar J."/>
            <person name="Goldberg J."/>
            <person name="Griggs A."/>
            <person name="Gujja S."/>
            <person name="Hansen M."/>
            <person name="Howarth C."/>
            <person name="Imamovic A."/>
            <person name="Larimer J."/>
            <person name="McCowan C."/>
            <person name="Murphy C."/>
            <person name="Pearson M."/>
            <person name="Priest M."/>
            <person name="Roberts A."/>
            <person name="Saif S."/>
            <person name="Shea T."/>
            <person name="Sykes S."/>
            <person name="Wortman J."/>
            <person name="Nusbaum C."/>
            <person name="Birren B."/>
        </authorList>
    </citation>
    <scope>NUCLEOTIDE SEQUENCE [LARGE SCALE GENOMIC DNA]</scope>
    <source>
        <strain evidence="1">CBS 10737</strain>
    </source>
</reference>
<sequence>MSRPILSRVISPLVRNYATKSTTTGNPTLNIPTDSRSEILKQVLYPIDSYSPNSSSPTGTYHHDHLNRIQNVIPSKEIHETIERAFQLYQRNLRIKRKNSLKIKFNEMLKACNELELITNKENDLYHRRIYEIAISENKQSERKGDESLKNQKGKKTIEQRWKETRIKGLIPREAWIPVESRGKGWDYDWRRPGH</sequence>
<protein>
    <submittedName>
        <fullName evidence="1">Uncharacterized protein</fullName>
    </submittedName>
</protein>
<keyword evidence="3" id="KW-1185">Reference proteome</keyword>
<reference evidence="2" key="4">
    <citation type="submission" date="2024-02" db="EMBL/GenBank/DDBJ databases">
        <title>Comparative genomics of Cryptococcus and Kwoniella reveals pathogenesis evolution and contrasting modes of karyotype evolution via chromosome fusion or intercentromeric recombination.</title>
        <authorList>
            <person name="Coelho M.A."/>
            <person name="David-Palma M."/>
            <person name="Shea T."/>
            <person name="Bowers K."/>
            <person name="McGinley-Smith S."/>
            <person name="Mohammad A.W."/>
            <person name="Gnirke A."/>
            <person name="Yurkov A.M."/>
            <person name="Nowrousian M."/>
            <person name="Sun S."/>
            <person name="Cuomo C.A."/>
            <person name="Heitman J."/>
        </authorList>
    </citation>
    <scope>NUCLEOTIDE SEQUENCE</scope>
    <source>
        <strain evidence="2">CBS 10737</strain>
    </source>
</reference>
<proteinExistence type="predicted"/>
<reference evidence="2" key="2">
    <citation type="submission" date="2013-07" db="EMBL/GenBank/DDBJ databases">
        <authorList>
            <consortium name="The Broad Institute Genome Sequencing Platform"/>
            <person name="Cuomo C."/>
            <person name="Litvintseva A."/>
            <person name="Chen Y."/>
            <person name="Heitman J."/>
            <person name="Sun S."/>
            <person name="Springer D."/>
            <person name="Dromer F."/>
            <person name="Young S.K."/>
            <person name="Zeng Q."/>
            <person name="Gargeya S."/>
            <person name="Fitzgerald M."/>
            <person name="Abouelleil A."/>
            <person name="Alvarado L."/>
            <person name="Berlin A.M."/>
            <person name="Chapman S.B."/>
            <person name="Dewar J."/>
            <person name="Goldberg J."/>
            <person name="Griggs A."/>
            <person name="Gujja S."/>
            <person name="Hansen M."/>
            <person name="Howarth C."/>
            <person name="Imamovic A."/>
            <person name="Larimer J."/>
            <person name="McCowan C."/>
            <person name="Murphy C."/>
            <person name="Pearson M."/>
            <person name="Priest M."/>
            <person name="Roberts A."/>
            <person name="Saif S."/>
            <person name="Shea T."/>
            <person name="Sykes S."/>
            <person name="Wortman J."/>
            <person name="Nusbaum C."/>
            <person name="Birren B."/>
        </authorList>
    </citation>
    <scope>NUCLEOTIDE SEQUENCE</scope>
    <source>
        <strain evidence="2">CBS 10737</strain>
    </source>
</reference>
<reference evidence="1" key="3">
    <citation type="submission" date="2016-07" db="EMBL/GenBank/DDBJ databases">
        <title>Evolution of pathogenesis and genome organization in the Tremellales.</title>
        <authorList>
            <person name="Cuomo C."/>
            <person name="Litvintseva A."/>
            <person name="Heitman J."/>
            <person name="Chen Y."/>
            <person name="Sun S."/>
            <person name="Springer D."/>
            <person name="Dromer F."/>
            <person name="Young S."/>
            <person name="Zeng Q."/>
            <person name="Chapman S."/>
            <person name="Gujja S."/>
            <person name="Saif S."/>
            <person name="Birren B."/>
        </authorList>
    </citation>
    <scope>NUCLEOTIDE SEQUENCE</scope>
    <source>
        <strain evidence="1">CBS 10737</strain>
    </source>
</reference>
<dbReference type="Proteomes" id="UP000094020">
    <property type="component" value="Chromosome 5"/>
</dbReference>
<dbReference type="GO" id="GO:0032543">
    <property type="term" value="P:mitochondrial translation"/>
    <property type="evidence" value="ECO:0007669"/>
    <property type="project" value="InterPro"/>
</dbReference>
<dbReference type="EMBL" id="KI894011">
    <property type="protein sequence ID" value="OCF49998.1"/>
    <property type="molecule type" value="Genomic_DNA"/>
</dbReference>
<accession>A0A1B9I3E7</accession>